<protein>
    <submittedName>
        <fullName evidence="3">Deoxyuridine 5'-triphosphate nucleotidohydrolase</fullName>
    </submittedName>
</protein>
<dbReference type="Proteomes" id="UP000267821">
    <property type="component" value="Unassembled WGS sequence"/>
</dbReference>
<keyword evidence="1 3" id="KW-0378">Hydrolase</keyword>
<evidence type="ECO:0000256" key="1">
    <source>
        <dbReference type="ARBA" id="ARBA00022801"/>
    </source>
</evidence>
<dbReference type="InterPro" id="IPR036157">
    <property type="entry name" value="dUTPase-like_sf"/>
</dbReference>
<dbReference type="InterPro" id="IPR011962">
    <property type="entry name" value="dCTP_deaminase"/>
</dbReference>
<dbReference type="InterPro" id="IPR033704">
    <property type="entry name" value="dUTPase_trimeric"/>
</dbReference>
<dbReference type="GO" id="GO:0008829">
    <property type="term" value="F:dCTP deaminase activity"/>
    <property type="evidence" value="ECO:0007669"/>
    <property type="project" value="InterPro"/>
</dbReference>
<evidence type="ECO:0000313" key="3">
    <source>
        <dbReference type="EMBL" id="RPB28283.1"/>
    </source>
</evidence>
<dbReference type="InParanoid" id="A0A3N4LZE9"/>
<dbReference type="OrthoDB" id="2874071at2759"/>
<organism evidence="3 4">
    <name type="scientific">Terfezia boudieri ATCC MYA-4762</name>
    <dbReference type="NCBI Taxonomy" id="1051890"/>
    <lineage>
        <taxon>Eukaryota</taxon>
        <taxon>Fungi</taxon>
        <taxon>Dikarya</taxon>
        <taxon>Ascomycota</taxon>
        <taxon>Pezizomycotina</taxon>
        <taxon>Pezizomycetes</taxon>
        <taxon>Pezizales</taxon>
        <taxon>Pezizaceae</taxon>
        <taxon>Terfezia</taxon>
    </lineage>
</organism>
<dbReference type="Pfam" id="PF22769">
    <property type="entry name" value="DCD"/>
    <property type="match status" value="1"/>
</dbReference>
<dbReference type="PANTHER" id="PTHR42680:SF3">
    <property type="entry name" value="DCTP DEAMINASE"/>
    <property type="match status" value="1"/>
</dbReference>
<dbReference type="SUPFAM" id="SSF51283">
    <property type="entry name" value="dUTPase-like"/>
    <property type="match status" value="1"/>
</dbReference>
<dbReference type="Gene3D" id="2.70.40.10">
    <property type="match status" value="1"/>
</dbReference>
<sequence>MIVPGVSLLTRRIVQNLQHPILQSQPCGVDLTLRHVLEWTSPGTIDFSNQHRKTAHTSLIPFTETKLPNGETCMAVHLKQNSYLVEFNETVEMPLDEMGQVFVRSTLFRSGALVSAGVMDSGYHGAMGALLMVLNPHGIVLHQGARLAQFVNHKMSEPVKGYSGVYQGKTKI</sequence>
<dbReference type="PANTHER" id="PTHR42680">
    <property type="entry name" value="DCTP DEAMINASE"/>
    <property type="match status" value="1"/>
</dbReference>
<dbReference type="CDD" id="cd07557">
    <property type="entry name" value="trimeric_dUTPase"/>
    <property type="match status" value="1"/>
</dbReference>
<accession>A0A3N4LZE9</accession>
<dbReference type="AlphaFoldDB" id="A0A3N4LZE9"/>
<proteinExistence type="predicted"/>
<evidence type="ECO:0000256" key="2">
    <source>
        <dbReference type="ARBA" id="ARBA00023080"/>
    </source>
</evidence>
<keyword evidence="2" id="KW-0546">Nucleotide metabolism</keyword>
<keyword evidence="4" id="KW-1185">Reference proteome</keyword>
<evidence type="ECO:0000313" key="4">
    <source>
        <dbReference type="Proteomes" id="UP000267821"/>
    </source>
</evidence>
<name>A0A3N4LZE9_9PEZI</name>
<reference evidence="3 4" key="1">
    <citation type="journal article" date="2018" name="Nat. Ecol. Evol.">
        <title>Pezizomycetes genomes reveal the molecular basis of ectomycorrhizal truffle lifestyle.</title>
        <authorList>
            <person name="Murat C."/>
            <person name="Payen T."/>
            <person name="Noel B."/>
            <person name="Kuo A."/>
            <person name="Morin E."/>
            <person name="Chen J."/>
            <person name="Kohler A."/>
            <person name="Krizsan K."/>
            <person name="Balestrini R."/>
            <person name="Da Silva C."/>
            <person name="Montanini B."/>
            <person name="Hainaut M."/>
            <person name="Levati E."/>
            <person name="Barry K.W."/>
            <person name="Belfiori B."/>
            <person name="Cichocki N."/>
            <person name="Clum A."/>
            <person name="Dockter R.B."/>
            <person name="Fauchery L."/>
            <person name="Guy J."/>
            <person name="Iotti M."/>
            <person name="Le Tacon F."/>
            <person name="Lindquist E.A."/>
            <person name="Lipzen A."/>
            <person name="Malagnac F."/>
            <person name="Mello A."/>
            <person name="Molinier V."/>
            <person name="Miyauchi S."/>
            <person name="Poulain J."/>
            <person name="Riccioni C."/>
            <person name="Rubini A."/>
            <person name="Sitrit Y."/>
            <person name="Splivallo R."/>
            <person name="Traeger S."/>
            <person name="Wang M."/>
            <person name="Zifcakova L."/>
            <person name="Wipf D."/>
            <person name="Zambonelli A."/>
            <person name="Paolocci F."/>
            <person name="Nowrousian M."/>
            <person name="Ottonello S."/>
            <person name="Baldrian P."/>
            <person name="Spatafora J.W."/>
            <person name="Henrissat B."/>
            <person name="Nagy L.G."/>
            <person name="Aury J.M."/>
            <person name="Wincker P."/>
            <person name="Grigoriev I.V."/>
            <person name="Bonfante P."/>
            <person name="Martin F.M."/>
        </authorList>
    </citation>
    <scope>NUCLEOTIDE SEQUENCE [LARGE SCALE GENOMIC DNA]</scope>
    <source>
        <strain evidence="3 4">ATCC MYA-4762</strain>
    </source>
</reference>
<dbReference type="GO" id="GO:0006229">
    <property type="term" value="P:dUTP biosynthetic process"/>
    <property type="evidence" value="ECO:0007669"/>
    <property type="project" value="InterPro"/>
</dbReference>
<gene>
    <name evidence="3" type="ORF">L211DRAFT_817861</name>
</gene>
<dbReference type="EMBL" id="ML121529">
    <property type="protein sequence ID" value="RPB28283.1"/>
    <property type="molecule type" value="Genomic_DNA"/>
</dbReference>